<protein>
    <submittedName>
        <fullName evidence="1">Uncharacterized protein</fullName>
    </submittedName>
</protein>
<dbReference type="EMBL" id="JAAIUW010000001">
    <property type="protein sequence ID" value="KAF7843403.1"/>
    <property type="molecule type" value="Genomic_DNA"/>
</dbReference>
<reference evidence="1" key="1">
    <citation type="submission" date="2020-09" db="EMBL/GenBank/DDBJ databases">
        <title>Genome-Enabled Discovery of Anthraquinone Biosynthesis in Senna tora.</title>
        <authorList>
            <person name="Kang S.-H."/>
            <person name="Pandey R.P."/>
            <person name="Lee C.-M."/>
            <person name="Sim J.-S."/>
            <person name="Jeong J.-T."/>
            <person name="Choi B.-S."/>
            <person name="Jung M."/>
            <person name="Ginzburg D."/>
            <person name="Zhao K."/>
            <person name="Won S.Y."/>
            <person name="Oh T.-J."/>
            <person name="Yu Y."/>
            <person name="Kim N.-H."/>
            <person name="Lee O.R."/>
            <person name="Lee T.-H."/>
            <person name="Bashyal P."/>
            <person name="Kim T.-S."/>
            <person name="Lee W.-H."/>
            <person name="Kawkins C."/>
            <person name="Kim C.-K."/>
            <person name="Kim J.S."/>
            <person name="Ahn B.O."/>
            <person name="Rhee S.Y."/>
            <person name="Sohng J.K."/>
        </authorList>
    </citation>
    <scope>NUCLEOTIDE SEQUENCE</scope>
    <source>
        <tissue evidence="1">Leaf</tissue>
    </source>
</reference>
<organism evidence="1 2">
    <name type="scientific">Senna tora</name>
    <dbReference type="NCBI Taxonomy" id="362788"/>
    <lineage>
        <taxon>Eukaryota</taxon>
        <taxon>Viridiplantae</taxon>
        <taxon>Streptophyta</taxon>
        <taxon>Embryophyta</taxon>
        <taxon>Tracheophyta</taxon>
        <taxon>Spermatophyta</taxon>
        <taxon>Magnoliopsida</taxon>
        <taxon>eudicotyledons</taxon>
        <taxon>Gunneridae</taxon>
        <taxon>Pentapetalae</taxon>
        <taxon>rosids</taxon>
        <taxon>fabids</taxon>
        <taxon>Fabales</taxon>
        <taxon>Fabaceae</taxon>
        <taxon>Caesalpinioideae</taxon>
        <taxon>Cassia clade</taxon>
        <taxon>Senna</taxon>
    </lineage>
</organism>
<keyword evidence="2" id="KW-1185">Reference proteome</keyword>
<comment type="caution">
    <text evidence="1">The sequence shown here is derived from an EMBL/GenBank/DDBJ whole genome shotgun (WGS) entry which is preliminary data.</text>
</comment>
<proteinExistence type="predicted"/>
<name>A0A834XHM3_9FABA</name>
<gene>
    <name evidence="1" type="ORF">G2W53_000308</name>
</gene>
<dbReference type="Proteomes" id="UP000634136">
    <property type="component" value="Unassembled WGS sequence"/>
</dbReference>
<evidence type="ECO:0000313" key="2">
    <source>
        <dbReference type="Proteomes" id="UP000634136"/>
    </source>
</evidence>
<dbReference type="AlphaFoldDB" id="A0A834XHM3"/>
<evidence type="ECO:0000313" key="1">
    <source>
        <dbReference type="EMBL" id="KAF7843403.1"/>
    </source>
</evidence>
<accession>A0A834XHM3</accession>
<sequence length="71" mass="8627">MWRTVRKKRSLRWRIWRDVVGRKMGNDWVKARNVIERDVLDGKELGRRFNGRDKKIGELKEMGPHVGRRQL</sequence>